<keyword evidence="2" id="KW-1185">Reference proteome</keyword>
<evidence type="ECO:0000313" key="2">
    <source>
        <dbReference type="Proteomes" id="UP000004259"/>
    </source>
</evidence>
<dbReference type="STRING" id="246199.CUS_4315"/>
<proteinExistence type="predicted"/>
<sequence length="49" mass="5626">MIAEAVRLQDTKQIVHSTANQQLHFICHIGFGTHHYDGNILDLWQKLLA</sequence>
<gene>
    <name evidence="1" type="ORF">CUS_4315</name>
</gene>
<organism evidence="1 2">
    <name type="scientific">Ruminococcus albus 8</name>
    <dbReference type="NCBI Taxonomy" id="246199"/>
    <lineage>
        <taxon>Bacteria</taxon>
        <taxon>Bacillati</taxon>
        <taxon>Bacillota</taxon>
        <taxon>Clostridia</taxon>
        <taxon>Eubacteriales</taxon>
        <taxon>Oscillospiraceae</taxon>
        <taxon>Ruminococcus</taxon>
    </lineage>
</organism>
<dbReference type="Proteomes" id="UP000004259">
    <property type="component" value="Unassembled WGS sequence"/>
</dbReference>
<evidence type="ECO:0000313" key="1">
    <source>
        <dbReference type="EMBL" id="EGC01936.1"/>
    </source>
</evidence>
<reference evidence="1 2" key="1">
    <citation type="submission" date="2011-02" db="EMBL/GenBank/DDBJ databases">
        <authorList>
            <person name="Nelson K.E."/>
            <person name="Sutton G."/>
            <person name="Torralba M."/>
            <person name="Durkin S."/>
            <person name="Harkins D."/>
            <person name="Montgomery R."/>
            <person name="Ziemer C."/>
            <person name="Klaassens E."/>
            <person name="Ocuiv P."/>
            <person name="Morrison M."/>
        </authorList>
    </citation>
    <scope>NUCLEOTIDE SEQUENCE [LARGE SCALE GENOMIC DNA]</scope>
    <source>
        <strain evidence="1 2">8</strain>
    </source>
</reference>
<protein>
    <submittedName>
        <fullName evidence="1">Uncharacterized protein</fullName>
    </submittedName>
</protein>
<dbReference type="EMBL" id="ADKM02000121">
    <property type="protein sequence ID" value="EGC01936.1"/>
    <property type="molecule type" value="Genomic_DNA"/>
</dbReference>
<comment type="caution">
    <text evidence="1">The sequence shown here is derived from an EMBL/GenBank/DDBJ whole genome shotgun (WGS) entry which is preliminary data.</text>
</comment>
<name>E9SFL0_RUMAL</name>
<accession>E9SFL0</accession>
<dbReference type="AlphaFoldDB" id="E9SFL0"/>